<evidence type="ECO:0000256" key="1">
    <source>
        <dbReference type="SAM" id="Phobius"/>
    </source>
</evidence>
<protein>
    <submittedName>
        <fullName evidence="3">Glycosyltransferase family 4 protein</fullName>
    </submittedName>
</protein>
<dbReference type="Proteomes" id="UP000315364">
    <property type="component" value="Chromosome"/>
</dbReference>
<proteinExistence type="predicted"/>
<dbReference type="AlphaFoldDB" id="A0A5B8LUC3"/>
<dbReference type="Gene3D" id="3.40.50.2000">
    <property type="entry name" value="Glycogen Phosphorylase B"/>
    <property type="match status" value="2"/>
</dbReference>
<dbReference type="RefSeq" id="WP_146290454.1">
    <property type="nucleotide sequence ID" value="NZ_CP042304.1"/>
</dbReference>
<evidence type="ECO:0000259" key="2">
    <source>
        <dbReference type="Pfam" id="PF13579"/>
    </source>
</evidence>
<keyword evidence="4" id="KW-1185">Reference proteome</keyword>
<feature type="transmembrane region" description="Helical" evidence="1">
    <location>
        <begin position="79"/>
        <end position="98"/>
    </location>
</feature>
<dbReference type="PANTHER" id="PTHR12526">
    <property type="entry name" value="GLYCOSYLTRANSFERASE"/>
    <property type="match status" value="1"/>
</dbReference>
<keyword evidence="1" id="KW-1133">Transmembrane helix</keyword>
<dbReference type="Pfam" id="PF13692">
    <property type="entry name" value="Glyco_trans_1_4"/>
    <property type="match status" value="1"/>
</dbReference>
<keyword evidence="3" id="KW-0808">Transferase</keyword>
<evidence type="ECO:0000313" key="3">
    <source>
        <dbReference type="EMBL" id="QDZ11636.1"/>
    </source>
</evidence>
<sequence>MRLLVISQYFWPETFRINDLVAGLTARGHEVTVLTGRPNYPDGQVFAEFAAEPEAFSRFADADVVRVPMLARGRGGLRLALNYLIFALSGIFLGPLVLRGRKFDAIFVFQPSPVTVGLPAITLGWLKQAPVAFWVLDLWPESLIAVGAVRSRPILGAIALLVRFIYRQSAVVLGQSRSFVTEIRRYLQDQRRAIYFPSWPDEAGSAETADAAPEIPPAPDLFTIVFTGNVGEAQDFPAILDAADRLRDRPVRWVIVGDGRKALWLRDEVARLGLTEQVLMPGRFPLERMPSFQRHADALLVSLRDEPIFAMTIPGKIQSYLQAGLPIIAMLNGEGAAVVGEAGAGLAVAAGHSDDLAEAVLAMIATPAAVRQEMGENGRRYASREFDRDALFDRIEVILNDISAGRIPPAHTA</sequence>
<dbReference type="EMBL" id="CP042304">
    <property type="protein sequence ID" value="QDZ11636.1"/>
    <property type="molecule type" value="Genomic_DNA"/>
</dbReference>
<organism evidence="3 4">
    <name type="scientific">Devosia ginsengisoli</name>
    <dbReference type="NCBI Taxonomy" id="400770"/>
    <lineage>
        <taxon>Bacteria</taxon>
        <taxon>Pseudomonadati</taxon>
        <taxon>Pseudomonadota</taxon>
        <taxon>Alphaproteobacteria</taxon>
        <taxon>Hyphomicrobiales</taxon>
        <taxon>Devosiaceae</taxon>
        <taxon>Devosia</taxon>
    </lineage>
</organism>
<evidence type="ECO:0000313" key="4">
    <source>
        <dbReference type="Proteomes" id="UP000315364"/>
    </source>
</evidence>
<feature type="domain" description="Glycosyltransferase subfamily 4-like N-terminal" evidence="2">
    <location>
        <begin position="16"/>
        <end position="197"/>
    </location>
</feature>
<dbReference type="Pfam" id="PF13579">
    <property type="entry name" value="Glyco_trans_4_4"/>
    <property type="match status" value="1"/>
</dbReference>
<dbReference type="OrthoDB" id="185319at2"/>
<dbReference type="InterPro" id="IPR028098">
    <property type="entry name" value="Glyco_trans_4-like_N"/>
</dbReference>
<keyword evidence="1" id="KW-0472">Membrane</keyword>
<keyword evidence="1" id="KW-0812">Transmembrane</keyword>
<name>A0A5B8LUC3_9HYPH</name>
<dbReference type="CDD" id="cd03794">
    <property type="entry name" value="GT4_WbuB-like"/>
    <property type="match status" value="1"/>
</dbReference>
<reference evidence="3 4" key="1">
    <citation type="submission" date="2019-07" db="EMBL/GenBank/DDBJ databases">
        <title>Full genome sequence of Devosia sp. Gsoil 520.</title>
        <authorList>
            <person name="Im W.-T."/>
        </authorList>
    </citation>
    <scope>NUCLEOTIDE SEQUENCE [LARGE SCALE GENOMIC DNA]</scope>
    <source>
        <strain evidence="3 4">Gsoil 520</strain>
    </source>
</reference>
<gene>
    <name evidence="3" type="ORF">FPZ08_13235</name>
</gene>
<dbReference type="GO" id="GO:0016757">
    <property type="term" value="F:glycosyltransferase activity"/>
    <property type="evidence" value="ECO:0007669"/>
    <property type="project" value="UniProtKB-ARBA"/>
</dbReference>
<dbReference type="KEGG" id="dea:FPZ08_13235"/>
<accession>A0A5B8LUC3</accession>
<dbReference type="SUPFAM" id="SSF53756">
    <property type="entry name" value="UDP-Glycosyltransferase/glycogen phosphorylase"/>
    <property type="match status" value="1"/>
</dbReference>